<dbReference type="InterPro" id="IPR013249">
    <property type="entry name" value="RNA_pol_sigma70_r4_t2"/>
</dbReference>
<dbReference type="Proteomes" id="UP000730482">
    <property type="component" value="Unassembled WGS sequence"/>
</dbReference>
<dbReference type="EMBL" id="JAAFYZ010000008">
    <property type="protein sequence ID" value="MBS2545958.1"/>
    <property type="molecule type" value="Genomic_DNA"/>
</dbReference>
<dbReference type="InterPro" id="IPR039425">
    <property type="entry name" value="RNA_pol_sigma-70-like"/>
</dbReference>
<evidence type="ECO:0000256" key="1">
    <source>
        <dbReference type="ARBA" id="ARBA00010641"/>
    </source>
</evidence>
<evidence type="ECO:0000313" key="10">
    <source>
        <dbReference type="Proteomes" id="UP000730482"/>
    </source>
</evidence>
<evidence type="ECO:0000256" key="5">
    <source>
        <dbReference type="ARBA" id="ARBA00023163"/>
    </source>
</evidence>
<keyword evidence="3" id="KW-0731">Sigma factor</keyword>
<name>A0ABS5KHV6_9ACTN</name>
<dbReference type="SUPFAM" id="SSF88946">
    <property type="entry name" value="Sigma2 domain of RNA polymerase sigma factors"/>
    <property type="match status" value="1"/>
</dbReference>
<dbReference type="Pfam" id="PF04542">
    <property type="entry name" value="Sigma70_r2"/>
    <property type="match status" value="1"/>
</dbReference>
<protein>
    <submittedName>
        <fullName evidence="9">SigE family RNA polymerase sigma factor</fullName>
    </submittedName>
</protein>
<feature type="domain" description="RNA polymerase sigma factor 70 region 4 type 2" evidence="8">
    <location>
        <begin position="119"/>
        <end position="170"/>
    </location>
</feature>
<dbReference type="Gene3D" id="1.10.10.10">
    <property type="entry name" value="Winged helix-like DNA-binding domain superfamily/Winged helix DNA-binding domain"/>
    <property type="match status" value="1"/>
</dbReference>
<organism evidence="9 10">
    <name type="scientific">Catenulispora pinistramenti</name>
    <dbReference type="NCBI Taxonomy" id="2705254"/>
    <lineage>
        <taxon>Bacteria</taxon>
        <taxon>Bacillati</taxon>
        <taxon>Actinomycetota</taxon>
        <taxon>Actinomycetes</taxon>
        <taxon>Catenulisporales</taxon>
        <taxon>Catenulisporaceae</taxon>
        <taxon>Catenulispora</taxon>
    </lineage>
</organism>
<evidence type="ECO:0000256" key="4">
    <source>
        <dbReference type="ARBA" id="ARBA00023125"/>
    </source>
</evidence>
<accession>A0ABS5KHV6</accession>
<keyword evidence="10" id="KW-1185">Reference proteome</keyword>
<evidence type="ECO:0000256" key="6">
    <source>
        <dbReference type="SAM" id="MobiDB-lite"/>
    </source>
</evidence>
<comment type="caution">
    <text evidence="9">The sequence shown here is derived from an EMBL/GenBank/DDBJ whole genome shotgun (WGS) entry which is preliminary data.</text>
</comment>
<dbReference type="InterPro" id="IPR014325">
    <property type="entry name" value="RNA_pol_sigma-E_actinobac"/>
</dbReference>
<feature type="region of interest" description="Disordered" evidence="6">
    <location>
        <begin position="86"/>
        <end position="105"/>
    </location>
</feature>
<reference evidence="9 10" key="1">
    <citation type="submission" date="2020-02" db="EMBL/GenBank/DDBJ databases">
        <title>Acidophilic actinobacteria isolated from forest soil.</title>
        <authorList>
            <person name="Golinska P."/>
        </authorList>
    </citation>
    <scope>NUCLEOTIDE SEQUENCE [LARGE SCALE GENOMIC DNA]</scope>
    <source>
        <strain evidence="9 10">NL8</strain>
    </source>
</reference>
<feature type="domain" description="RNA polymerase sigma-70 region 2" evidence="7">
    <location>
        <begin position="28"/>
        <end position="91"/>
    </location>
</feature>
<dbReference type="Pfam" id="PF08281">
    <property type="entry name" value="Sigma70_r4_2"/>
    <property type="match status" value="1"/>
</dbReference>
<keyword evidence="2" id="KW-0805">Transcription regulation</keyword>
<sequence>MRLIQRGSRGSTEADGAALDFQAFVAASGPRLFRSACLLTGGDTHAAEDLVQETFGLLYRRWQRVGGLDNPVGYAQTTLVNRFVSARRKRSNSERPAGGGGLGGVADQPTRGEDVVLRVALLEALRSLPPVDRAVLVLRFWEDLSVAETAARLNLSDTAVRSRCSRALARVRELLGGDFADLARF</sequence>
<comment type="similarity">
    <text evidence="1">Belongs to the sigma-70 factor family. ECF subfamily.</text>
</comment>
<dbReference type="InterPro" id="IPR036388">
    <property type="entry name" value="WH-like_DNA-bd_sf"/>
</dbReference>
<dbReference type="NCBIfam" id="TIGR02983">
    <property type="entry name" value="SigE-fam_strep"/>
    <property type="match status" value="1"/>
</dbReference>
<dbReference type="InterPro" id="IPR014284">
    <property type="entry name" value="RNA_pol_sigma-70_dom"/>
</dbReference>
<keyword evidence="5" id="KW-0804">Transcription</keyword>
<dbReference type="InterPro" id="IPR013324">
    <property type="entry name" value="RNA_pol_sigma_r3/r4-like"/>
</dbReference>
<evidence type="ECO:0000313" key="9">
    <source>
        <dbReference type="EMBL" id="MBS2545958.1"/>
    </source>
</evidence>
<dbReference type="SUPFAM" id="SSF88659">
    <property type="entry name" value="Sigma3 and sigma4 domains of RNA polymerase sigma factors"/>
    <property type="match status" value="1"/>
</dbReference>
<dbReference type="NCBIfam" id="TIGR02937">
    <property type="entry name" value="sigma70-ECF"/>
    <property type="match status" value="1"/>
</dbReference>
<keyword evidence="4" id="KW-0238">DNA-binding</keyword>
<dbReference type="CDD" id="cd06171">
    <property type="entry name" value="Sigma70_r4"/>
    <property type="match status" value="1"/>
</dbReference>
<dbReference type="PANTHER" id="PTHR43133:SF50">
    <property type="entry name" value="ECF RNA POLYMERASE SIGMA FACTOR SIGM"/>
    <property type="match status" value="1"/>
</dbReference>
<gene>
    <name evidence="9" type="ORF">KGQ19_03665</name>
</gene>
<evidence type="ECO:0000256" key="2">
    <source>
        <dbReference type="ARBA" id="ARBA00023015"/>
    </source>
</evidence>
<dbReference type="InterPro" id="IPR013325">
    <property type="entry name" value="RNA_pol_sigma_r2"/>
</dbReference>
<evidence type="ECO:0000259" key="7">
    <source>
        <dbReference type="Pfam" id="PF04542"/>
    </source>
</evidence>
<dbReference type="InterPro" id="IPR007627">
    <property type="entry name" value="RNA_pol_sigma70_r2"/>
</dbReference>
<proteinExistence type="inferred from homology"/>
<dbReference type="RefSeq" id="WP_212007615.1">
    <property type="nucleotide sequence ID" value="NZ_JAAFYZ010000008.1"/>
</dbReference>
<dbReference type="Gene3D" id="1.10.1740.10">
    <property type="match status" value="1"/>
</dbReference>
<evidence type="ECO:0000259" key="8">
    <source>
        <dbReference type="Pfam" id="PF08281"/>
    </source>
</evidence>
<evidence type="ECO:0000256" key="3">
    <source>
        <dbReference type="ARBA" id="ARBA00023082"/>
    </source>
</evidence>
<dbReference type="PANTHER" id="PTHR43133">
    <property type="entry name" value="RNA POLYMERASE ECF-TYPE SIGMA FACTO"/>
    <property type="match status" value="1"/>
</dbReference>